<reference evidence="2" key="1">
    <citation type="journal article" date="2019" name="Int. J. Syst. Evol. Microbiol.">
        <title>The Global Catalogue of Microorganisms (GCM) 10K type strain sequencing project: providing services to taxonomists for standard genome sequencing and annotation.</title>
        <authorList>
            <consortium name="The Broad Institute Genomics Platform"/>
            <consortium name="The Broad Institute Genome Sequencing Center for Infectious Disease"/>
            <person name="Wu L."/>
            <person name="Ma J."/>
        </authorList>
    </citation>
    <scope>NUCLEOTIDE SEQUENCE [LARGE SCALE GENOMIC DNA]</scope>
    <source>
        <strain evidence="2">CGMCC 1.12770</strain>
    </source>
</reference>
<evidence type="ECO:0000313" key="1">
    <source>
        <dbReference type="EMBL" id="GGH60226.1"/>
    </source>
</evidence>
<evidence type="ECO:0000313" key="2">
    <source>
        <dbReference type="Proteomes" id="UP000652153"/>
    </source>
</evidence>
<keyword evidence="2" id="KW-1185">Reference proteome</keyword>
<organism evidence="1 2">
    <name type="scientific">Paenibacillus silvae</name>
    <dbReference type="NCBI Taxonomy" id="1325358"/>
    <lineage>
        <taxon>Bacteria</taxon>
        <taxon>Bacillati</taxon>
        <taxon>Bacillota</taxon>
        <taxon>Bacilli</taxon>
        <taxon>Bacillales</taxon>
        <taxon>Paenibacillaceae</taxon>
        <taxon>Paenibacillus</taxon>
    </lineage>
</organism>
<gene>
    <name evidence="1" type="ORF">GCM10008014_34560</name>
</gene>
<dbReference type="RefSeq" id="WP_188593181.1">
    <property type="nucleotide sequence ID" value="NZ_BMFU01000004.1"/>
</dbReference>
<proteinExistence type="predicted"/>
<dbReference type="EMBL" id="BMFU01000004">
    <property type="protein sequence ID" value="GGH60226.1"/>
    <property type="molecule type" value="Genomic_DNA"/>
</dbReference>
<accession>A0ABQ1ZFZ0</accession>
<sequence>MNKDILLEWDIKHSAMKRTKENYWKTYRKWRDENKSDYHDTFMGKLYDEFISLEERAIYLKYSFNTTEAVLFCSINIFYIEEQIGTYDIEFFLNGEIADDYLDFGDVLLKDRMIKVKYNMKTARSALKLGLEVSDILKITEIPFKYIEILKEKYS</sequence>
<comment type="caution">
    <text evidence="1">The sequence shown here is derived from an EMBL/GenBank/DDBJ whole genome shotgun (WGS) entry which is preliminary data.</text>
</comment>
<protein>
    <submittedName>
        <fullName evidence="1">Uncharacterized protein</fullName>
    </submittedName>
</protein>
<dbReference type="Proteomes" id="UP000652153">
    <property type="component" value="Unassembled WGS sequence"/>
</dbReference>
<name>A0ABQ1ZFZ0_9BACL</name>